<comment type="caution">
    <text evidence="1">The sequence shown here is derived from an EMBL/GenBank/DDBJ whole genome shotgun (WGS) entry which is preliminary data.</text>
</comment>
<evidence type="ECO:0000313" key="2">
    <source>
        <dbReference type="Proteomes" id="UP000237246"/>
    </source>
</evidence>
<dbReference type="EMBL" id="PPHD01004072">
    <property type="protein sequence ID" value="POI33178.1"/>
    <property type="molecule type" value="Genomic_DNA"/>
</dbReference>
<accession>A0A2P4T9Y3</accession>
<dbReference type="OrthoDB" id="10378226at2759"/>
<sequence>MRLQLGEGLSLASQSKSSTRFQLLLFLSSPEDWKSASMPG</sequence>
<dbReference type="AlphaFoldDB" id="A0A2P4T9Y3"/>
<proteinExistence type="predicted"/>
<gene>
    <name evidence="1" type="ORF">CIB84_003070</name>
</gene>
<evidence type="ECO:0000313" key="1">
    <source>
        <dbReference type="EMBL" id="POI33178.1"/>
    </source>
</evidence>
<protein>
    <submittedName>
        <fullName evidence="1">Uncharacterized protein</fullName>
    </submittedName>
</protein>
<organism evidence="1 2">
    <name type="scientific">Bambusicola thoracicus</name>
    <name type="common">Chinese bamboo-partridge</name>
    <name type="synonym">Perdix thoracica</name>
    <dbReference type="NCBI Taxonomy" id="9083"/>
    <lineage>
        <taxon>Eukaryota</taxon>
        <taxon>Metazoa</taxon>
        <taxon>Chordata</taxon>
        <taxon>Craniata</taxon>
        <taxon>Vertebrata</taxon>
        <taxon>Euteleostomi</taxon>
        <taxon>Archelosauria</taxon>
        <taxon>Archosauria</taxon>
        <taxon>Dinosauria</taxon>
        <taxon>Saurischia</taxon>
        <taxon>Theropoda</taxon>
        <taxon>Coelurosauria</taxon>
        <taxon>Aves</taxon>
        <taxon>Neognathae</taxon>
        <taxon>Galloanserae</taxon>
        <taxon>Galliformes</taxon>
        <taxon>Phasianidae</taxon>
        <taxon>Perdicinae</taxon>
        <taxon>Bambusicola</taxon>
    </lineage>
</organism>
<keyword evidence="2" id="KW-1185">Reference proteome</keyword>
<dbReference type="Proteomes" id="UP000237246">
    <property type="component" value="Unassembled WGS sequence"/>
</dbReference>
<name>A0A2P4T9Y3_BAMTH</name>
<reference evidence="1 2" key="1">
    <citation type="submission" date="2018-01" db="EMBL/GenBank/DDBJ databases">
        <title>Comparison of the Chinese Bamboo Partridge and Red Junglefowl genome sequences highlights the importance of demography in genome evolution.</title>
        <authorList>
            <person name="Tiley G.P."/>
            <person name="Kimball R.T."/>
            <person name="Braun E.L."/>
            <person name="Burleigh J.G."/>
        </authorList>
    </citation>
    <scope>NUCLEOTIDE SEQUENCE [LARGE SCALE GENOMIC DNA]</scope>
    <source>
        <strain evidence="1">RTK389</strain>
        <tissue evidence="1">Blood</tissue>
    </source>
</reference>